<evidence type="ECO:0000256" key="2">
    <source>
        <dbReference type="SAM" id="Phobius"/>
    </source>
</evidence>
<keyword evidence="2" id="KW-0812">Transmembrane</keyword>
<dbReference type="AlphaFoldDB" id="A0A380HJE8"/>
<feature type="compositionally biased region" description="Polar residues" evidence="1">
    <location>
        <begin position="324"/>
        <end position="347"/>
    </location>
</feature>
<feature type="transmembrane region" description="Helical" evidence="2">
    <location>
        <begin position="261"/>
        <end position="281"/>
    </location>
</feature>
<sequence length="368" mass="41376">MFKFHKLALQNAKPQNAKILMFTIVSFIILFALTVLTFMPVQPAIYKLLMAMAMQQSIGGAIFSLVLAILIPLIVFIFIGYPLIAGTIYTIDKALNKDKVNFKDLFSTFKKGKYLKGLKFSLFTLVFVIIALLLNLLVSKVLNLGIVQLFSAIQGPLSSSDHALGWSLTYQIVAATIVLFIQSFIYWFLAIIAINYTLAFVKEPSNGAWSSVKRGFKGIKNGQKTWFKFYLGLLLLNLIVILLANPFSQLVAIFTGSMSQTLAMVIIYIVTVIVIIIRLIVYYTNILAIIQYYNRNDESIETTKVKKNKKSKQPIDNELESKQSKASNSVTNTTEKTKSNVTEQSENMQDKVKDETSDLKNNLNKTDK</sequence>
<evidence type="ECO:0000313" key="4">
    <source>
        <dbReference type="Proteomes" id="UP000254707"/>
    </source>
</evidence>
<proteinExistence type="predicted"/>
<keyword evidence="2" id="KW-0472">Membrane</keyword>
<protein>
    <submittedName>
        <fullName evidence="3">Lytic regulatory protein</fullName>
    </submittedName>
</protein>
<feature type="compositionally biased region" description="Basic and acidic residues" evidence="1">
    <location>
        <begin position="348"/>
        <end position="358"/>
    </location>
</feature>
<dbReference type="RefSeq" id="WP_069826070.1">
    <property type="nucleotide sequence ID" value="NZ_JAJGNQ010000009.1"/>
</dbReference>
<dbReference type="Proteomes" id="UP000254707">
    <property type="component" value="Unassembled WGS sequence"/>
</dbReference>
<accession>A0A380HJE8</accession>
<feature type="transmembrane region" description="Helical" evidence="2">
    <location>
        <begin position="170"/>
        <end position="194"/>
    </location>
</feature>
<feature type="region of interest" description="Disordered" evidence="1">
    <location>
        <begin position="308"/>
        <end position="368"/>
    </location>
</feature>
<feature type="transmembrane region" description="Helical" evidence="2">
    <location>
        <begin position="120"/>
        <end position="150"/>
    </location>
</feature>
<keyword evidence="2" id="KW-1133">Transmembrane helix</keyword>
<feature type="transmembrane region" description="Helical" evidence="2">
    <location>
        <begin position="20"/>
        <end position="41"/>
    </location>
</feature>
<name>A0A380HJE8_STASA</name>
<organism evidence="3 4">
    <name type="scientific">Staphylococcus saprophyticus</name>
    <dbReference type="NCBI Taxonomy" id="29385"/>
    <lineage>
        <taxon>Bacteria</taxon>
        <taxon>Bacillati</taxon>
        <taxon>Bacillota</taxon>
        <taxon>Bacilli</taxon>
        <taxon>Bacillales</taxon>
        <taxon>Staphylococcaceae</taxon>
        <taxon>Staphylococcus</taxon>
    </lineage>
</organism>
<dbReference type="EMBL" id="UHED01000001">
    <property type="protein sequence ID" value="SUM82398.1"/>
    <property type="molecule type" value="Genomic_DNA"/>
</dbReference>
<evidence type="ECO:0000313" key="3">
    <source>
        <dbReference type="EMBL" id="SUM82398.1"/>
    </source>
</evidence>
<feature type="transmembrane region" description="Helical" evidence="2">
    <location>
        <begin position="61"/>
        <end position="84"/>
    </location>
</feature>
<feature type="compositionally biased region" description="Basic and acidic residues" evidence="1">
    <location>
        <begin position="313"/>
        <end position="323"/>
    </location>
</feature>
<evidence type="ECO:0000256" key="1">
    <source>
        <dbReference type="SAM" id="MobiDB-lite"/>
    </source>
</evidence>
<gene>
    <name evidence="3" type="ORF">NCTC7688_00906</name>
</gene>
<feature type="compositionally biased region" description="Polar residues" evidence="1">
    <location>
        <begin position="359"/>
        <end position="368"/>
    </location>
</feature>
<reference evidence="3 4" key="1">
    <citation type="submission" date="2018-06" db="EMBL/GenBank/DDBJ databases">
        <authorList>
            <consortium name="Pathogen Informatics"/>
            <person name="Doyle S."/>
        </authorList>
    </citation>
    <scope>NUCLEOTIDE SEQUENCE [LARGE SCALE GENOMIC DNA]</scope>
    <source>
        <strain evidence="3 4">NCTC7688</strain>
    </source>
</reference>
<feature type="transmembrane region" description="Helical" evidence="2">
    <location>
        <begin position="229"/>
        <end position="255"/>
    </location>
</feature>